<dbReference type="GO" id="GO:0048476">
    <property type="term" value="C:Holliday junction resolvase complex"/>
    <property type="evidence" value="ECO:0007669"/>
    <property type="project" value="UniProtKB-UniRule"/>
</dbReference>
<evidence type="ECO:0000256" key="3">
    <source>
        <dbReference type="ARBA" id="ARBA00022722"/>
    </source>
</evidence>
<dbReference type="AlphaFoldDB" id="A0A1G2PNQ9"/>
<keyword evidence="11 12" id="KW-0234">DNA repair</keyword>
<comment type="function">
    <text evidence="12">The RuvA-RuvB-RuvC complex processes Holliday junction (HJ) DNA during genetic recombination and DNA repair. Endonuclease that resolves HJ intermediates. Cleaves cruciform DNA by making single-stranded nicks across the HJ at symmetrical positions within the homologous arms, yielding a 5'-phosphate and a 3'-hydroxyl group; requires a central core of homology in the junction. The consensus cleavage sequence is 5'-(A/T)TT(C/G)-3'. Cleavage occurs on the 3'-side of the TT dinucleotide at the point of strand exchange. HJ branch migration catalyzed by RuvA-RuvB allows RuvC to scan DNA until it finds its consensus sequence, where it cleaves and resolves the cruciform DNA.</text>
</comment>
<keyword evidence="10 12" id="KW-0233">DNA recombination</keyword>
<organism evidence="13 14">
    <name type="scientific">Terrybacteria sp. (strain RIFCSPHIGHO2_01_FULL_58_15)</name>
    <dbReference type="NCBI Taxonomy" id="1802363"/>
    <lineage>
        <taxon>Bacteria</taxon>
        <taxon>Candidatus Terryibacteriota</taxon>
    </lineage>
</organism>
<dbReference type="InterPro" id="IPR002176">
    <property type="entry name" value="X-over_junc_endoDNase_RuvC"/>
</dbReference>
<evidence type="ECO:0000256" key="7">
    <source>
        <dbReference type="ARBA" id="ARBA00022801"/>
    </source>
</evidence>
<feature type="active site" evidence="12">
    <location>
        <position position="138"/>
    </location>
</feature>
<keyword evidence="5 12" id="KW-0255">Endonuclease</keyword>
<dbReference type="GO" id="GO:0003677">
    <property type="term" value="F:DNA binding"/>
    <property type="evidence" value="ECO:0007669"/>
    <property type="project" value="UniProtKB-KW"/>
</dbReference>
<evidence type="ECO:0000313" key="14">
    <source>
        <dbReference type="Proteomes" id="UP000178690"/>
    </source>
</evidence>
<dbReference type="EC" id="3.1.21.10" evidence="12"/>
<evidence type="ECO:0000256" key="8">
    <source>
        <dbReference type="ARBA" id="ARBA00022842"/>
    </source>
</evidence>
<evidence type="ECO:0000256" key="2">
    <source>
        <dbReference type="ARBA" id="ARBA00022490"/>
    </source>
</evidence>
<reference evidence="13 14" key="1">
    <citation type="journal article" date="2016" name="Nat. Commun.">
        <title>Thousands of microbial genomes shed light on interconnected biogeochemical processes in an aquifer system.</title>
        <authorList>
            <person name="Anantharaman K."/>
            <person name="Brown C.T."/>
            <person name="Hug L.A."/>
            <person name="Sharon I."/>
            <person name="Castelle C.J."/>
            <person name="Probst A.J."/>
            <person name="Thomas B.C."/>
            <person name="Singh A."/>
            <person name="Wilkins M.J."/>
            <person name="Karaoz U."/>
            <person name="Brodie E.L."/>
            <person name="Williams K.H."/>
            <person name="Hubbard S.S."/>
            <person name="Banfield J.F."/>
        </authorList>
    </citation>
    <scope>NUCLEOTIDE SEQUENCE [LARGE SCALE GENOMIC DNA]</scope>
    <source>
        <strain evidence="14">RIFCSPHIGHO2_01_FULL_58_15</strain>
    </source>
</reference>
<dbReference type="PRINTS" id="PR00696">
    <property type="entry name" value="RSOLVASERUVC"/>
</dbReference>
<dbReference type="InterPro" id="IPR036397">
    <property type="entry name" value="RNaseH_sf"/>
</dbReference>
<feature type="active site" evidence="12">
    <location>
        <position position="7"/>
    </location>
</feature>
<accession>A0A1G2PNQ9</accession>
<evidence type="ECO:0000256" key="4">
    <source>
        <dbReference type="ARBA" id="ARBA00022723"/>
    </source>
</evidence>
<comment type="subcellular location">
    <subcellularLocation>
        <location evidence="12">Cytoplasm</location>
    </subcellularLocation>
</comment>
<evidence type="ECO:0000313" key="13">
    <source>
        <dbReference type="EMBL" id="OHA49389.1"/>
    </source>
</evidence>
<dbReference type="HAMAP" id="MF_00034">
    <property type="entry name" value="RuvC"/>
    <property type="match status" value="1"/>
</dbReference>
<keyword evidence="2 12" id="KW-0963">Cytoplasm</keyword>
<keyword evidence="6 12" id="KW-0227">DNA damage</keyword>
<dbReference type="GO" id="GO:0005737">
    <property type="term" value="C:cytoplasm"/>
    <property type="evidence" value="ECO:0007669"/>
    <property type="project" value="UniProtKB-SubCell"/>
</dbReference>
<feature type="active site" evidence="12">
    <location>
        <position position="67"/>
    </location>
</feature>
<keyword evidence="3 12" id="KW-0540">Nuclease</keyword>
<protein>
    <recommendedName>
        <fullName evidence="12">Crossover junction endodeoxyribonuclease RuvC</fullName>
        <ecNumber evidence="12">3.1.21.10</ecNumber>
    </recommendedName>
    <alternativeName>
        <fullName evidence="12">Holliday junction nuclease RuvC</fullName>
    </alternativeName>
    <alternativeName>
        <fullName evidence="12">Holliday junction resolvase RuvC</fullName>
    </alternativeName>
</protein>
<gene>
    <name evidence="12" type="primary">ruvC</name>
    <name evidence="13" type="ORF">A2682_03590</name>
</gene>
<comment type="subunit">
    <text evidence="12">Homodimer which binds Holliday junction (HJ) DNA. The HJ becomes 2-fold symmetrical on binding to RuvC with unstacked arms; it has a different conformation from HJ DNA in complex with RuvA. In the full resolvosome a probable DNA-RuvA(4)-RuvB(12)-RuvC(2) complex forms which resolves the HJ.</text>
</comment>
<keyword evidence="4 12" id="KW-0479">Metal-binding</keyword>
<keyword evidence="7 12" id="KW-0378">Hydrolase</keyword>
<dbReference type="SUPFAM" id="SSF53098">
    <property type="entry name" value="Ribonuclease H-like"/>
    <property type="match status" value="1"/>
</dbReference>
<dbReference type="Gene3D" id="3.30.420.10">
    <property type="entry name" value="Ribonuclease H-like superfamily/Ribonuclease H"/>
    <property type="match status" value="1"/>
</dbReference>
<evidence type="ECO:0000256" key="12">
    <source>
        <dbReference type="HAMAP-Rule" id="MF_00034"/>
    </source>
</evidence>
<evidence type="ECO:0000256" key="6">
    <source>
        <dbReference type="ARBA" id="ARBA00022763"/>
    </source>
</evidence>
<dbReference type="CDD" id="cd16962">
    <property type="entry name" value="RuvC"/>
    <property type="match status" value="1"/>
</dbReference>
<dbReference type="PANTHER" id="PTHR30194">
    <property type="entry name" value="CROSSOVER JUNCTION ENDODEOXYRIBONUCLEASE RUVC"/>
    <property type="match status" value="1"/>
</dbReference>
<comment type="catalytic activity">
    <reaction evidence="12">
        <text>Endonucleolytic cleavage at a junction such as a reciprocal single-stranded crossover between two homologous DNA duplexes (Holliday junction).</text>
        <dbReference type="EC" id="3.1.21.10"/>
    </reaction>
</comment>
<evidence type="ECO:0000256" key="5">
    <source>
        <dbReference type="ARBA" id="ARBA00022759"/>
    </source>
</evidence>
<dbReference type="InterPro" id="IPR012337">
    <property type="entry name" value="RNaseH-like_sf"/>
</dbReference>
<sequence length="155" mass="16816">MVIFGIDPGLAKLGYGVIAYAGGDLRYLDAGVLTTPPSIPTSQRLAMLMDQLEKRCNHRKPARIVLERLFPGPHRNLGKVAEVRGVALLLAGRMNIPVLETSPRAIKTLLTRYGGAEKMQMRRTVQRLLRMPELPPADAADALALAISGAGRLPL</sequence>
<dbReference type="GO" id="GO:0006310">
    <property type="term" value="P:DNA recombination"/>
    <property type="evidence" value="ECO:0007669"/>
    <property type="project" value="UniProtKB-UniRule"/>
</dbReference>
<dbReference type="Proteomes" id="UP000178690">
    <property type="component" value="Unassembled WGS sequence"/>
</dbReference>
<evidence type="ECO:0000256" key="9">
    <source>
        <dbReference type="ARBA" id="ARBA00023125"/>
    </source>
</evidence>
<dbReference type="STRING" id="1802363.A2682_03590"/>
<feature type="binding site" evidence="12">
    <location>
        <position position="138"/>
    </location>
    <ligand>
        <name>Mg(2+)</name>
        <dbReference type="ChEBI" id="CHEBI:18420"/>
        <label>1</label>
    </ligand>
</feature>
<dbReference type="GO" id="GO:0006281">
    <property type="term" value="P:DNA repair"/>
    <property type="evidence" value="ECO:0007669"/>
    <property type="project" value="UniProtKB-UniRule"/>
</dbReference>
<keyword evidence="9 12" id="KW-0238">DNA-binding</keyword>
<dbReference type="Pfam" id="PF02075">
    <property type="entry name" value="RuvC"/>
    <property type="match status" value="1"/>
</dbReference>
<comment type="similarity">
    <text evidence="1 12">Belongs to the RuvC family.</text>
</comment>
<feature type="binding site" evidence="12">
    <location>
        <position position="67"/>
    </location>
    <ligand>
        <name>Mg(2+)</name>
        <dbReference type="ChEBI" id="CHEBI:18420"/>
        <label>2</label>
    </ligand>
</feature>
<name>A0A1G2PNQ9_TERXR</name>
<comment type="cofactor">
    <cofactor evidence="12">
        <name>Mg(2+)</name>
        <dbReference type="ChEBI" id="CHEBI:18420"/>
    </cofactor>
    <text evidence="12">Binds 2 Mg(2+) ion per subunit.</text>
</comment>
<dbReference type="PANTHER" id="PTHR30194:SF3">
    <property type="entry name" value="CROSSOVER JUNCTION ENDODEOXYRIBONUCLEASE RUVC"/>
    <property type="match status" value="1"/>
</dbReference>
<evidence type="ECO:0000256" key="10">
    <source>
        <dbReference type="ARBA" id="ARBA00023172"/>
    </source>
</evidence>
<comment type="caution">
    <text evidence="13">The sequence shown here is derived from an EMBL/GenBank/DDBJ whole genome shotgun (WGS) entry which is preliminary data.</text>
</comment>
<feature type="binding site" evidence="12">
    <location>
        <position position="7"/>
    </location>
    <ligand>
        <name>Mg(2+)</name>
        <dbReference type="ChEBI" id="CHEBI:18420"/>
        <label>1</label>
    </ligand>
</feature>
<evidence type="ECO:0000256" key="1">
    <source>
        <dbReference type="ARBA" id="ARBA00009518"/>
    </source>
</evidence>
<proteinExistence type="inferred from homology"/>
<dbReference type="EMBL" id="MHST01000010">
    <property type="protein sequence ID" value="OHA49389.1"/>
    <property type="molecule type" value="Genomic_DNA"/>
</dbReference>
<evidence type="ECO:0000256" key="11">
    <source>
        <dbReference type="ARBA" id="ARBA00023204"/>
    </source>
</evidence>
<dbReference type="GO" id="GO:0008821">
    <property type="term" value="F:crossover junction DNA endonuclease activity"/>
    <property type="evidence" value="ECO:0007669"/>
    <property type="project" value="UniProtKB-UniRule"/>
</dbReference>
<dbReference type="GO" id="GO:0000287">
    <property type="term" value="F:magnesium ion binding"/>
    <property type="evidence" value="ECO:0007669"/>
    <property type="project" value="UniProtKB-UniRule"/>
</dbReference>
<keyword evidence="8 12" id="KW-0460">Magnesium</keyword>